<dbReference type="EMBL" id="JABFOR010000001">
    <property type="protein sequence ID" value="NOJ69242.1"/>
    <property type="molecule type" value="Genomic_DNA"/>
</dbReference>
<gene>
    <name evidence="4" type="ORF">HMI46_01555</name>
</gene>
<dbReference type="InterPro" id="IPR016181">
    <property type="entry name" value="Acyl_CoA_acyltransferase"/>
</dbReference>
<dbReference type="Proteomes" id="UP000552038">
    <property type="component" value="Unassembled WGS sequence"/>
</dbReference>
<accession>A0AAP6ZXM1</accession>
<sequence>MVKRRTNVLKVHITASKTQDIPLELLLLADPEEAAINQYLDRSIGYTLTIDGEVIGAVLLLPTRPHTLELVNVAVYEAWHGRGYGKQLVLHAIQSARELGYRVMEVGTGNSSLSQLGLYQKCGFRICGIDTDFFVIHYDEPIEENGIPCVDMIRLRLLL</sequence>
<dbReference type="InterPro" id="IPR050832">
    <property type="entry name" value="Bact_Acetyltransf"/>
</dbReference>
<keyword evidence="2" id="KW-0012">Acyltransferase</keyword>
<dbReference type="SUPFAM" id="SSF55729">
    <property type="entry name" value="Acyl-CoA N-acyltransferases (Nat)"/>
    <property type="match status" value="1"/>
</dbReference>
<protein>
    <submittedName>
        <fullName evidence="4">GNAT family N-acetyltransferase</fullName>
    </submittedName>
</protein>
<evidence type="ECO:0000313" key="5">
    <source>
        <dbReference type="Proteomes" id="UP000552038"/>
    </source>
</evidence>
<organism evidence="4 5">
    <name type="scientific">Paenibacillus alvei</name>
    <name type="common">Bacillus alvei</name>
    <dbReference type="NCBI Taxonomy" id="44250"/>
    <lineage>
        <taxon>Bacteria</taxon>
        <taxon>Bacillati</taxon>
        <taxon>Bacillota</taxon>
        <taxon>Bacilli</taxon>
        <taxon>Bacillales</taxon>
        <taxon>Paenibacillaceae</taxon>
        <taxon>Paenibacillus</taxon>
    </lineage>
</organism>
<reference evidence="4 5" key="1">
    <citation type="submission" date="2020-05" db="EMBL/GenBank/DDBJ databases">
        <title>Whole genome sequencing and identification of novel metabolites from Paenibacillus alvei strain JR949.</title>
        <authorList>
            <person name="Rajendhran J."/>
            <person name="Sree Pranav P."/>
            <person name="Mahalakshmi B."/>
            <person name="Karthikeyan R."/>
        </authorList>
    </citation>
    <scope>NUCLEOTIDE SEQUENCE [LARGE SCALE GENOMIC DNA]</scope>
    <source>
        <strain evidence="4 5">JR949</strain>
    </source>
</reference>
<proteinExistence type="predicted"/>
<dbReference type="PROSITE" id="PS51186">
    <property type="entry name" value="GNAT"/>
    <property type="match status" value="1"/>
</dbReference>
<dbReference type="CDD" id="cd04301">
    <property type="entry name" value="NAT_SF"/>
    <property type="match status" value="1"/>
</dbReference>
<evidence type="ECO:0000256" key="1">
    <source>
        <dbReference type="ARBA" id="ARBA00022679"/>
    </source>
</evidence>
<dbReference type="PANTHER" id="PTHR43877">
    <property type="entry name" value="AMINOALKYLPHOSPHONATE N-ACETYLTRANSFERASE-RELATED-RELATED"/>
    <property type="match status" value="1"/>
</dbReference>
<dbReference type="AlphaFoldDB" id="A0AAP6ZXM1"/>
<dbReference type="GO" id="GO:0016747">
    <property type="term" value="F:acyltransferase activity, transferring groups other than amino-acyl groups"/>
    <property type="evidence" value="ECO:0007669"/>
    <property type="project" value="InterPro"/>
</dbReference>
<comment type="caution">
    <text evidence="4">The sequence shown here is derived from an EMBL/GenBank/DDBJ whole genome shotgun (WGS) entry which is preliminary data.</text>
</comment>
<evidence type="ECO:0000259" key="3">
    <source>
        <dbReference type="PROSITE" id="PS51186"/>
    </source>
</evidence>
<evidence type="ECO:0000313" key="4">
    <source>
        <dbReference type="EMBL" id="NOJ69242.1"/>
    </source>
</evidence>
<feature type="domain" description="N-acetyltransferase" evidence="3">
    <location>
        <begin position="11"/>
        <end position="159"/>
    </location>
</feature>
<name>A0AAP6ZXM1_PAEAL</name>
<dbReference type="Pfam" id="PF00583">
    <property type="entry name" value="Acetyltransf_1"/>
    <property type="match status" value="1"/>
</dbReference>
<keyword evidence="1" id="KW-0808">Transferase</keyword>
<dbReference type="Gene3D" id="3.40.630.30">
    <property type="match status" value="1"/>
</dbReference>
<evidence type="ECO:0000256" key="2">
    <source>
        <dbReference type="ARBA" id="ARBA00023315"/>
    </source>
</evidence>
<dbReference type="InterPro" id="IPR000182">
    <property type="entry name" value="GNAT_dom"/>
</dbReference>